<comment type="caution">
    <text evidence="2">The sequence shown here is derived from an EMBL/GenBank/DDBJ whole genome shotgun (WGS) entry which is preliminary data.</text>
</comment>
<reference evidence="2 3" key="1">
    <citation type="submission" date="2023-10" db="EMBL/GenBank/DDBJ databases">
        <authorList>
            <person name="Botero Cardona J."/>
        </authorList>
    </citation>
    <scope>NUCLEOTIDE SEQUENCE [LARGE SCALE GENOMIC DNA]</scope>
    <source>
        <strain evidence="2 3">R-54839</strain>
    </source>
</reference>
<keyword evidence="3" id="KW-1185">Reference proteome</keyword>
<keyword evidence="1" id="KW-0472">Membrane</keyword>
<keyword evidence="1" id="KW-1133">Transmembrane helix</keyword>
<accession>A0ABN9YKL0</accession>
<proteinExistence type="predicted"/>
<evidence type="ECO:0000313" key="2">
    <source>
        <dbReference type="EMBL" id="CAK1224603.1"/>
    </source>
</evidence>
<evidence type="ECO:0000256" key="1">
    <source>
        <dbReference type="SAM" id="Phobius"/>
    </source>
</evidence>
<dbReference type="EMBL" id="CAUZLR010000001">
    <property type="protein sequence ID" value="CAK1224603.1"/>
    <property type="molecule type" value="Genomic_DNA"/>
</dbReference>
<dbReference type="Proteomes" id="UP001314261">
    <property type="component" value="Unassembled WGS sequence"/>
</dbReference>
<protein>
    <submittedName>
        <fullName evidence="2">Uncharacterized protein</fullName>
    </submittedName>
</protein>
<gene>
    <name evidence="2" type="ORF">R54839_PPFHFPJH_00132</name>
</gene>
<organism evidence="2 3">
    <name type="scientific">Fructobacillus fructosus</name>
    <dbReference type="NCBI Taxonomy" id="1631"/>
    <lineage>
        <taxon>Bacteria</taxon>
        <taxon>Bacillati</taxon>
        <taxon>Bacillota</taxon>
        <taxon>Bacilli</taxon>
        <taxon>Lactobacillales</taxon>
        <taxon>Lactobacillaceae</taxon>
        <taxon>Fructobacillus</taxon>
    </lineage>
</organism>
<name>A0ABN9YKL0_9LACO</name>
<keyword evidence="1" id="KW-0812">Transmembrane</keyword>
<sequence>MENLMFWNDVVVGGCLLGVVISLTIFIKKAMKPTYTHNDVTRDVVNNNLHDLLQKEKAHFVK</sequence>
<feature type="transmembrane region" description="Helical" evidence="1">
    <location>
        <begin position="6"/>
        <end position="27"/>
    </location>
</feature>
<evidence type="ECO:0000313" key="3">
    <source>
        <dbReference type="Proteomes" id="UP001314261"/>
    </source>
</evidence>